<organism evidence="2 3">
    <name type="scientific">Paraburkholderia caballeronis</name>
    <dbReference type="NCBI Taxonomy" id="416943"/>
    <lineage>
        <taxon>Bacteria</taxon>
        <taxon>Pseudomonadati</taxon>
        <taxon>Pseudomonadota</taxon>
        <taxon>Betaproteobacteria</taxon>
        <taxon>Burkholderiales</taxon>
        <taxon>Burkholderiaceae</taxon>
        <taxon>Paraburkholderia</taxon>
    </lineage>
</organism>
<gene>
    <name evidence="2" type="ORF">SAMN05192542_11773</name>
</gene>
<evidence type="ECO:0000313" key="3">
    <source>
        <dbReference type="Proteomes" id="UP000199120"/>
    </source>
</evidence>
<keyword evidence="3" id="KW-1185">Reference proteome</keyword>
<proteinExistence type="predicted"/>
<reference evidence="3" key="1">
    <citation type="submission" date="2016-10" db="EMBL/GenBank/DDBJ databases">
        <authorList>
            <person name="Varghese N."/>
            <person name="Submissions S."/>
        </authorList>
    </citation>
    <scope>NUCLEOTIDE SEQUENCE [LARGE SCALE GENOMIC DNA]</scope>
    <source>
        <strain evidence="3">LMG 26416</strain>
    </source>
</reference>
<evidence type="ECO:0000256" key="1">
    <source>
        <dbReference type="SAM" id="MobiDB-lite"/>
    </source>
</evidence>
<name>A0A1H7U0D2_9BURK</name>
<accession>A0A1H7U0D2</accession>
<dbReference type="EMBL" id="FOAJ01000017">
    <property type="protein sequence ID" value="SEL90530.1"/>
    <property type="molecule type" value="Genomic_DNA"/>
</dbReference>
<feature type="compositionally biased region" description="Basic and acidic residues" evidence="1">
    <location>
        <begin position="144"/>
        <end position="157"/>
    </location>
</feature>
<protein>
    <submittedName>
        <fullName evidence="2">Uncharacterized protein</fullName>
    </submittedName>
</protein>
<sequence length="157" mass="16363">MARRTLNASRLQEAVSRRIARQPEVVEDGVRIGVPRPQLQTPDADGCNWTMKHFGNAAGFEAVIADVLARVRAEYNLTVDEGETASAEADPTADPFGGSARASGAVNPFGESKAVGRVNPFGDAGPRKASDPFGSAAAGGDAADAPKTRPRDPFASD</sequence>
<feature type="compositionally biased region" description="Low complexity" evidence="1">
    <location>
        <begin position="131"/>
        <end position="143"/>
    </location>
</feature>
<evidence type="ECO:0000313" key="2">
    <source>
        <dbReference type="EMBL" id="SEL90530.1"/>
    </source>
</evidence>
<feature type="region of interest" description="Disordered" evidence="1">
    <location>
        <begin position="82"/>
        <end position="157"/>
    </location>
</feature>
<dbReference type="AlphaFoldDB" id="A0A1H7U0D2"/>
<dbReference type="Proteomes" id="UP000199120">
    <property type="component" value="Unassembled WGS sequence"/>
</dbReference>
<dbReference type="STRING" id="416943.SAMN05445871_2377"/>